<feature type="transmembrane region" description="Helical" evidence="1">
    <location>
        <begin position="7"/>
        <end position="28"/>
    </location>
</feature>
<feature type="transmembrane region" description="Helical" evidence="1">
    <location>
        <begin position="174"/>
        <end position="197"/>
    </location>
</feature>
<keyword evidence="1" id="KW-1133">Transmembrane helix</keyword>
<organism evidence="2 3">
    <name type="scientific">Anaeramoeba flamelloides</name>
    <dbReference type="NCBI Taxonomy" id="1746091"/>
    <lineage>
        <taxon>Eukaryota</taxon>
        <taxon>Metamonada</taxon>
        <taxon>Anaeramoebidae</taxon>
        <taxon>Anaeramoeba</taxon>
    </lineage>
</organism>
<sequence length="215" mass="24626">MNAHLKLILSFLVPILFAIVSVTINYWASGEVTITLDSEKDHPITNLNCYLGTLKIFINGTYESGRVNMDKKLSSMPELSSKKFEDDWKTLEKTTNIINILVYISFGCIAIGMFHKIIYIIFAWIPCACYLFSTIYFIFTVPDLNSMIFNDEEAIYPIIKNGTVNSEKILIFSYSAYLMGGAALSSLFTYIGGFRYWKAINLLYNRKRKEYAEIN</sequence>
<dbReference type="Proteomes" id="UP001146793">
    <property type="component" value="Unassembled WGS sequence"/>
</dbReference>
<reference evidence="2" key="1">
    <citation type="submission" date="2022-08" db="EMBL/GenBank/DDBJ databases">
        <title>Novel sulphate-reducing endosymbionts in the free-living metamonad Anaeramoeba.</title>
        <authorList>
            <person name="Jerlstrom-Hultqvist J."/>
            <person name="Cepicka I."/>
            <person name="Gallot-Lavallee L."/>
            <person name="Salas-Leiva D."/>
            <person name="Curtis B.A."/>
            <person name="Zahonova K."/>
            <person name="Pipaliya S."/>
            <person name="Dacks J."/>
            <person name="Roger A.J."/>
        </authorList>
    </citation>
    <scope>NUCLEOTIDE SEQUENCE</scope>
    <source>
        <strain evidence="2">Busselton2</strain>
    </source>
</reference>
<proteinExistence type="predicted"/>
<gene>
    <name evidence="2" type="ORF">M0812_17645</name>
</gene>
<comment type="caution">
    <text evidence="2">The sequence shown here is derived from an EMBL/GenBank/DDBJ whole genome shotgun (WGS) entry which is preliminary data.</text>
</comment>
<feature type="transmembrane region" description="Helical" evidence="1">
    <location>
        <begin position="121"/>
        <end position="139"/>
    </location>
</feature>
<dbReference type="AlphaFoldDB" id="A0AAV7ZCK0"/>
<keyword evidence="1" id="KW-0472">Membrane</keyword>
<evidence type="ECO:0000313" key="3">
    <source>
        <dbReference type="Proteomes" id="UP001146793"/>
    </source>
</evidence>
<name>A0AAV7ZCK0_9EUKA</name>
<feature type="transmembrane region" description="Helical" evidence="1">
    <location>
        <begin position="97"/>
        <end position="114"/>
    </location>
</feature>
<protein>
    <submittedName>
        <fullName evidence="2">Uncharacterized protein</fullName>
    </submittedName>
</protein>
<keyword evidence="1" id="KW-0812">Transmembrane</keyword>
<accession>A0AAV7ZCK0</accession>
<dbReference type="EMBL" id="JANTQA010000033">
    <property type="protein sequence ID" value="KAJ3438457.1"/>
    <property type="molecule type" value="Genomic_DNA"/>
</dbReference>
<evidence type="ECO:0000256" key="1">
    <source>
        <dbReference type="SAM" id="Phobius"/>
    </source>
</evidence>
<evidence type="ECO:0000313" key="2">
    <source>
        <dbReference type="EMBL" id="KAJ3438457.1"/>
    </source>
</evidence>